<dbReference type="InterPro" id="IPR036388">
    <property type="entry name" value="WH-like_DNA-bd_sf"/>
</dbReference>
<evidence type="ECO:0000256" key="1">
    <source>
        <dbReference type="ARBA" id="ARBA00010641"/>
    </source>
</evidence>
<dbReference type="NCBIfam" id="TIGR02937">
    <property type="entry name" value="sigma70-ECF"/>
    <property type="match status" value="1"/>
</dbReference>
<feature type="compositionally biased region" description="Basic and acidic residues" evidence="5">
    <location>
        <begin position="14"/>
        <end position="23"/>
    </location>
</feature>
<dbReference type="Gene3D" id="1.10.1740.10">
    <property type="match status" value="1"/>
</dbReference>
<keyword evidence="3" id="KW-0731">Sigma factor</keyword>
<organism evidence="8 9">
    <name type="scientific">Dasania phycosphaerae</name>
    <dbReference type="NCBI Taxonomy" id="2950436"/>
    <lineage>
        <taxon>Bacteria</taxon>
        <taxon>Pseudomonadati</taxon>
        <taxon>Pseudomonadota</taxon>
        <taxon>Gammaproteobacteria</taxon>
        <taxon>Cellvibrionales</taxon>
        <taxon>Spongiibacteraceae</taxon>
        <taxon>Dasania</taxon>
    </lineage>
</organism>
<dbReference type="GO" id="GO:0016987">
    <property type="term" value="F:sigma factor activity"/>
    <property type="evidence" value="ECO:0007669"/>
    <property type="project" value="UniProtKB-KW"/>
</dbReference>
<dbReference type="RefSeq" id="WP_258331548.1">
    <property type="nucleotide sequence ID" value="NZ_JAPTGG010000006.1"/>
</dbReference>
<dbReference type="SUPFAM" id="SSF88946">
    <property type="entry name" value="Sigma2 domain of RNA polymerase sigma factors"/>
    <property type="match status" value="1"/>
</dbReference>
<name>A0A9J6RLM0_9GAMM</name>
<evidence type="ECO:0000256" key="5">
    <source>
        <dbReference type="SAM" id="MobiDB-lite"/>
    </source>
</evidence>
<dbReference type="InterPro" id="IPR013249">
    <property type="entry name" value="RNA_pol_sigma70_r4_t2"/>
</dbReference>
<dbReference type="InterPro" id="IPR007627">
    <property type="entry name" value="RNA_pol_sigma70_r2"/>
</dbReference>
<dbReference type="Pfam" id="PF04542">
    <property type="entry name" value="Sigma70_r2"/>
    <property type="match status" value="1"/>
</dbReference>
<evidence type="ECO:0000256" key="4">
    <source>
        <dbReference type="ARBA" id="ARBA00023163"/>
    </source>
</evidence>
<dbReference type="PANTHER" id="PTHR43133">
    <property type="entry name" value="RNA POLYMERASE ECF-TYPE SIGMA FACTO"/>
    <property type="match status" value="1"/>
</dbReference>
<evidence type="ECO:0000313" key="8">
    <source>
        <dbReference type="EMBL" id="MCZ0865403.1"/>
    </source>
</evidence>
<gene>
    <name evidence="8" type="ORF">O0V09_09335</name>
</gene>
<protein>
    <submittedName>
        <fullName evidence="8">RNA polymerase sigma factor</fullName>
    </submittedName>
</protein>
<reference evidence="8 9" key="1">
    <citation type="submission" date="2022-12" db="EMBL/GenBank/DDBJ databases">
        <title>Dasania phycosphaerae sp. nov., isolated from particulate material of the south coast of Korea.</title>
        <authorList>
            <person name="Jiang Y."/>
        </authorList>
    </citation>
    <scope>NUCLEOTIDE SEQUENCE [LARGE SCALE GENOMIC DNA]</scope>
    <source>
        <strain evidence="8 9">GY-19</strain>
    </source>
</reference>
<comment type="caution">
    <text evidence="8">The sequence shown here is derived from an EMBL/GenBank/DDBJ whole genome shotgun (WGS) entry which is preliminary data.</text>
</comment>
<keyword evidence="4" id="KW-0804">Transcription</keyword>
<feature type="domain" description="RNA polymerase sigma factor 70 region 4 type 2" evidence="7">
    <location>
        <begin position="133"/>
        <end position="184"/>
    </location>
</feature>
<dbReference type="AlphaFoldDB" id="A0A9J6RLM0"/>
<dbReference type="PANTHER" id="PTHR43133:SF63">
    <property type="entry name" value="RNA POLYMERASE SIGMA FACTOR FECI-RELATED"/>
    <property type="match status" value="1"/>
</dbReference>
<dbReference type="InterPro" id="IPR039425">
    <property type="entry name" value="RNA_pol_sigma-70-like"/>
</dbReference>
<keyword evidence="2" id="KW-0805">Transcription regulation</keyword>
<dbReference type="InterPro" id="IPR013325">
    <property type="entry name" value="RNA_pol_sigma_r2"/>
</dbReference>
<feature type="region of interest" description="Disordered" evidence="5">
    <location>
        <begin position="1"/>
        <end position="30"/>
    </location>
</feature>
<evidence type="ECO:0000259" key="7">
    <source>
        <dbReference type="Pfam" id="PF08281"/>
    </source>
</evidence>
<comment type="similarity">
    <text evidence="1">Belongs to the sigma-70 factor family. ECF subfamily.</text>
</comment>
<dbReference type="EMBL" id="JAPTGG010000006">
    <property type="protein sequence ID" value="MCZ0865403.1"/>
    <property type="molecule type" value="Genomic_DNA"/>
</dbReference>
<dbReference type="InterPro" id="IPR013324">
    <property type="entry name" value="RNA_pol_sigma_r3/r4-like"/>
</dbReference>
<dbReference type="Proteomes" id="UP001069090">
    <property type="component" value="Unassembled WGS sequence"/>
</dbReference>
<proteinExistence type="inferred from homology"/>
<accession>A0A9J6RLM0</accession>
<dbReference type="InterPro" id="IPR014284">
    <property type="entry name" value="RNA_pol_sigma-70_dom"/>
</dbReference>
<evidence type="ECO:0000256" key="2">
    <source>
        <dbReference type="ARBA" id="ARBA00023015"/>
    </source>
</evidence>
<feature type="domain" description="RNA polymerase sigma-70 region 2" evidence="6">
    <location>
        <begin position="34"/>
        <end position="101"/>
    </location>
</feature>
<evidence type="ECO:0000256" key="3">
    <source>
        <dbReference type="ARBA" id="ARBA00023082"/>
    </source>
</evidence>
<dbReference type="Gene3D" id="1.10.10.10">
    <property type="entry name" value="Winged helix-like DNA-binding domain superfamily/Winged helix DNA-binding domain"/>
    <property type="match status" value="1"/>
</dbReference>
<evidence type="ECO:0000313" key="9">
    <source>
        <dbReference type="Proteomes" id="UP001069090"/>
    </source>
</evidence>
<evidence type="ECO:0000259" key="6">
    <source>
        <dbReference type="Pfam" id="PF04542"/>
    </source>
</evidence>
<keyword evidence="9" id="KW-1185">Reference proteome</keyword>
<dbReference type="SUPFAM" id="SSF88659">
    <property type="entry name" value="Sigma3 and sigma4 domains of RNA polymerase sigma factors"/>
    <property type="match status" value="1"/>
</dbReference>
<dbReference type="GO" id="GO:0006352">
    <property type="term" value="P:DNA-templated transcription initiation"/>
    <property type="evidence" value="ECO:0007669"/>
    <property type="project" value="InterPro"/>
</dbReference>
<dbReference type="GO" id="GO:0003677">
    <property type="term" value="F:DNA binding"/>
    <property type="evidence" value="ECO:0007669"/>
    <property type="project" value="InterPro"/>
</dbReference>
<dbReference type="Pfam" id="PF08281">
    <property type="entry name" value="Sigma70_r4_2"/>
    <property type="match status" value="1"/>
</dbReference>
<feature type="region of interest" description="Disordered" evidence="5">
    <location>
        <begin position="103"/>
        <end position="126"/>
    </location>
</feature>
<sequence>MKRKQPEPWAGKTARPETQHSDSEAEQQLEVSTLFSEHNEALVRYLSVRLSNSQEAAEVAQEAYIRLLSLDKPDTVSYLRAFLYKTADNIAIDRLRRRQRTEAIFDSDESEGESRSEVQNPERQLSAKQSIAQLRSYVAELPPKCQKAFVMYKFQECEYAEIAEAMGLSENMIRKYVLRALAHLKERMAQ</sequence>